<keyword evidence="4" id="KW-0560">Oxidoreductase</keyword>
<dbReference type="AlphaFoldDB" id="A0A5B8RXT9"/>
<dbReference type="PANTHER" id="PTHR13789:SF318">
    <property type="entry name" value="GERANYLGERANYL DIPHOSPHATE REDUCTASE"/>
    <property type="match status" value="1"/>
</dbReference>
<evidence type="ECO:0000256" key="1">
    <source>
        <dbReference type="ARBA" id="ARBA00001974"/>
    </source>
</evidence>
<feature type="domain" description="FAD-binding" evidence="6">
    <location>
        <begin position="5"/>
        <end position="321"/>
    </location>
</feature>
<name>A0A5B8RXT9_9BURK</name>
<gene>
    <name evidence="7" type="ORF">FOZ74_10655</name>
</gene>
<dbReference type="Pfam" id="PF01494">
    <property type="entry name" value="FAD_binding_3"/>
    <property type="match status" value="1"/>
</dbReference>
<comment type="cofactor">
    <cofactor evidence="1">
        <name>FAD</name>
        <dbReference type="ChEBI" id="CHEBI:57692"/>
    </cofactor>
</comment>
<keyword evidence="3" id="KW-0274">FAD</keyword>
<evidence type="ECO:0000259" key="6">
    <source>
        <dbReference type="Pfam" id="PF01494"/>
    </source>
</evidence>
<dbReference type="GO" id="GO:0071949">
    <property type="term" value="F:FAD binding"/>
    <property type="evidence" value="ECO:0007669"/>
    <property type="project" value="InterPro"/>
</dbReference>
<evidence type="ECO:0000313" key="8">
    <source>
        <dbReference type="Proteomes" id="UP000321199"/>
    </source>
</evidence>
<reference evidence="7 8" key="1">
    <citation type="submission" date="2019-07" db="EMBL/GenBank/DDBJ databases">
        <title>Complete genome sequence of Comamonas sp. NLF 7-7 isolated from livestock.</title>
        <authorList>
            <person name="Kim D.H."/>
            <person name="Kim J.G."/>
        </authorList>
    </citation>
    <scope>NUCLEOTIDE SEQUENCE [LARGE SCALE GENOMIC DNA]</scope>
    <source>
        <strain evidence="7 8">NLF 7-7</strain>
    </source>
</reference>
<keyword evidence="5" id="KW-0503">Monooxygenase</keyword>
<dbReference type="KEGG" id="cof:FOZ74_10655"/>
<dbReference type="Proteomes" id="UP000321199">
    <property type="component" value="Chromosome"/>
</dbReference>
<dbReference type="Gene3D" id="3.50.50.60">
    <property type="entry name" value="FAD/NAD(P)-binding domain"/>
    <property type="match status" value="1"/>
</dbReference>
<dbReference type="EMBL" id="CP042344">
    <property type="protein sequence ID" value="QEA13452.1"/>
    <property type="molecule type" value="Genomic_DNA"/>
</dbReference>
<protein>
    <submittedName>
        <fullName evidence="7">2-polyprenyl-6-methoxyphenol hydroxylase</fullName>
    </submittedName>
</protein>
<dbReference type="InterPro" id="IPR002938">
    <property type="entry name" value="FAD-bd"/>
</dbReference>
<sequence length="403" mass="44788">MLSQDTRIAIVGGGLAGLTAAVALQKIAGVRATVFEQSNKHDEVGAGVTVAPNGSRMLDKLGLFEPIRDAGATPDGHGVYLDALGNVVTDAAWEDSAKKYQNVGIFRPDLIDILAGAVDPDMIRLHHRASSVELLDKGVRVHFTNGEQEDFDAVIGADGIRSVVRAAVGQQTGFVYSGFIAYRGVIDAADLPRDWNRISQTWMGNDRHLMTYPLQQHKLYNYVACVPSSRPLHGPWSGPAQVSEVHAEFERQKWDPRVHEFLSHIKETFWWGLFDIEPLTNWSRGPIALLGDAAHSMIPHQGQGVNQAFEDCLTLAYFLKEADSVSDIALAFRRYTAVRMQRATILQVGSRRAGWMFDSQFQFTDTEKRDVDITSGRDFRRAAVFDYDALKVAEMALKRFKKL</sequence>
<dbReference type="GO" id="GO:0004497">
    <property type="term" value="F:monooxygenase activity"/>
    <property type="evidence" value="ECO:0007669"/>
    <property type="project" value="UniProtKB-KW"/>
</dbReference>
<keyword evidence="2" id="KW-0285">Flavoprotein</keyword>
<dbReference type="SUPFAM" id="SSF51905">
    <property type="entry name" value="FAD/NAD(P)-binding domain"/>
    <property type="match status" value="1"/>
</dbReference>
<evidence type="ECO:0000256" key="4">
    <source>
        <dbReference type="ARBA" id="ARBA00023002"/>
    </source>
</evidence>
<keyword evidence="8" id="KW-1185">Reference proteome</keyword>
<evidence type="ECO:0000256" key="3">
    <source>
        <dbReference type="ARBA" id="ARBA00022827"/>
    </source>
</evidence>
<dbReference type="PANTHER" id="PTHR13789">
    <property type="entry name" value="MONOOXYGENASE"/>
    <property type="match status" value="1"/>
</dbReference>
<evidence type="ECO:0000313" key="7">
    <source>
        <dbReference type="EMBL" id="QEA13452.1"/>
    </source>
</evidence>
<dbReference type="OrthoDB" id="9782160at2"/>
<organism evidence="7 8">
    <name type="scientific">Comamonas flocculans</name>
    <dbReference type="NCBI Taxonomy" id="2597701"/>
    <lineage>
        <taxon>Bacteria</taxon>
        <taxon>Pseudomonadati</taxon>
        <taxon>Pseudomonadota</taxon>
        <taxon>Betaproteobacteria</taxon>
        <taxon>Burkholderiales</taxon>
        <taxon>Comamonadaceae</taxon>
        <taxon>Comamonas</taxon>
    </lineage>
</organism>
<evidence type="ECO:0000256" key="2">
    <source>
        <dbReference type="ARBA" id="ARBA00022630"/>
    </source>
</evidence>
<proteinExistence type="predicted"/>
<dbReference type="RefSeq" id="WP_146913044.1">
    <property type="nucleotide sequence ID" value="NZ_CP042344.1"/>
</dbReference>
<dbReference type="InterPro" id="IPR036188">
    <property type="entry name" value="FAD/NAD-bd_sf"/>
</dbReference>
<dbReference type="InterPro" id="IPR050493">
    <property type="entry name" value="FAD-dep_Monooxygenase_BioMet"/>
</dbReference>
<dbReference type="PRINTS" id="PR00420">
    <property type="entry name" value="RNGMNOXGNASE"/>
</dbReference>
<dbReference type="SUPFAM" id="SSF54373">
    <property type="entry name" value="FAD-linked reductases, C-terminal domain"/>
    <property type="match status" value="1"/>
</dbReference>
<accession>A0A5B8RXT9</accession>
<evidence type="ECO:0000256" key="5">
    <source>
        <dbReference type="ARBA" id="ARBA00023033"/>
    </source>
</evidence>